<evidence type="ECO:0000313" key="2">
    <source>
        <dbReference type="Proteomes" id="UP000238523"/>
    </source>
</evidence>
<dbReference type="Proteomes" id="UP000238523">
    <property type="component" value="Chromosome"/>
</dbReference>
<dbReference type="RefSeq" id="WP_158686910.1">
    <property type="nucleotide sequence ID" value="NZ_CP025012.1"/>
</dbReference>
<reference evidence="1 2" key="1">
    <citation type="submission" date="2017-11" db="EMBL/GenBank/DDBJ databases">
        <title>Complete genome of Rhizobium leguminosarum Norway, an ineffective micro-symbiont.</title>
        <authorList>
            <person name="Hoffrichter A."/>
            <person name="Liang J."/>
            <person name="Brachmann A."/>
            <person name="Marin M."/>
        </authorList>
    </citation>
    <scope>NUCLEOTIDE SEQUENCE [LARGE SCALE GENOMIC DNA]</scope>
    <source>
        <strain evidence="1 2">Norway</strain>
    </source>
</reference>
<evidence type="ECO:0000313" key="1">
    <source>
        <dbReference type="EMBL" id="AUW42079.1"/>
    </source>
</evidence>
<dbReference type="AlphaFoldDB" id="A0A2K9Z1E3"/>
<accession>A0A2K9Z1E3</accession>
<name>A0A2K9Z1E3_RHILE</name>
<proteinExistence type="predicted"/>
<dbReference type="EMBL" id="CP025012">
    <property type="protein sequence ID" value="AUW42079.1"/>
    <property type="molecule type" value="Genomic_DNA"/>
</dbReference>
<sequence>MPHPEAFTGRMLALHAEIVRLRSLCVPMPDDAMDALGDAAASIRKAIIDAPITSETDIANKFRLAVILIEDPEGDMSDEPMAVRQALFDLIGFRNDLWSADFGTGTGHPFYRAGFKP</sequence>
<protein>
    <submittedName>
        <fullName evidence="1">Uncharacterized protein</fullName>
    </submittedName>
</protein>
<gene>
    <name evidence="1" type="ORF">CUJ84_Chr001696</name>
</gene>
<organism evidence="1 2">
    <name type="scientific">Rhizobium leguminosarum</name>
    <dbReference type="NCBI Taxonomy" id="384"/>
    <lineage>
        <taxon>Bacteria</taxon>
        <taxon>Pseudomonadati</taxon>
        <taxon>Pseudomonadota</taxon>
        <taxon>Alphaproteobacteria</taxon>
        <taxon>Hyphomicrobiales</taxon>
        <taxon>Rhizobiaceae</taxon>
        <taxon>Rhizobium/Agrobacterium group</taxon>
        <taxon>Rhizobium</taxon>
    </lineage>
</organism>